<evidence type="ECO:0000313" key="1">
    <source>
        <dbReference type="EMBL" id="BAL84606.1"/>
    </source>
</evidence>
<dbReference type="Proteomes" id="UP000007887">
    <property type="component" value="Plasmid pSRC2"/>
</dbReference>
<accession>I0GV19</accession>
<protein>
    <submittedName>
        <fullName evidence="1">Uncharacterized protein</fullName>
    </submittedName>
</protein>
<name>I0GV19_SELRL</name>
<keyword evidence="1" id="KW-0614">Plasmid</keyword>
<evidence type="ECO:0000313" key="2">
    <source>
        <dbReference type="Proteomes" id="UP000007887"/>
    </source>
</evidence>
<dbReference type="EMBL" id="AP012293">
    <property type="protein sequence ID" value="BAL84606.1"/>
    <property type="molecule type" value="Genomic_DNA"/>
</dbReference>
<dbReference type="KEGG" id="sri:SELR_pSRC200720"/>
<reference evidence="1 2" key="1">
    <citation type="submission" date="2011-10" db="EMBL/GenBank/DDBJ databases">
        <title>Whole genome sequence of Selenomonas ruminantium subsp. lactilytica TAM6421.</title>
        <authorList>
            <person name="Oguchi A."/>
            <person name="Ankai A."/>
            <person name="Kaneko J."/>
            <person name="Yamada-Narita S."/>
            <person name="Fukui S."/>
            <person name="Takahashi M."/>
            <person name="Onodera T."/>
            <person name="Kojima S."/>
            <person name="Fushimi T."/>
            <person name="Abe N."/>
            <person name="Kamio Y."/>
            <person name="Yamazaki S."/>
            <person name="Fujita N."/>
        </authorList>
    </citation>
    <scope>NUCLEOTIDE SEQUENCE [LARGE SCALE GENOMIC DNA]</scope>
    <source>
        <strain evidence="2">NBRC 103574 / TAM6421</strain>
        <plasmid evidence="1 2">pSRC2</plasmid>
    </source>
</reference>
<sequence length="53" mass="6333">MKKEMMNWAAKMMMQAHKDVSRYQAAMQQKKDMSPAEKNMLYGRYLKDMNEAI</sequence>
<dbReference type="RefSeq" id="WP_014430957.1">
    <property type="nucleotide sequence ID" value="NC_017076.1"/>
</dbReference>
<gene>
    <name evidence="1" type="ordered locus">SELR_pSRC200720</name>
</gene>
<proteinExistence type="predicted"/>
<dbReference type="PATRIC" id="fig|927704.6.peg.3267"/>
<dbReference type="AlphaFoldDB" id="I0GV19"/>
<organism evidence="1 2">
    <name type="scientific">Selenomonas ruminantium subsp. lactilytica (strain NBRC 103574 / TAM6421)</name>
    <dbReference type="NCBI Taxonomy" id="927704"/>
    <lineage>
        <taxon>Bacteria</taxon>
        <taxon>Bacillati</taxon>
        <taxon>Bacillota</taxon>
        <taxon>Negativicutes</taxon>
        <taxon>Selenomonadales</taxon>
        <taxon>Selenomonadaceae</taxon>
        <taxon>Selenomonas</taxon>
    </lineage>
</organism>
<dbReference type="HOGENOM" id="CLU_204671_0_0_9"/>
<geneLocation type="plasmid" evidence="1 2">
    <name>pSRC2</name>
</geneLocation>